<gene>
    <name evidence="1" type="ORF">OCOJLMKI_5131</name>
</gene>
<dbReference type="EMBL" id="BPQP01000123">
    <property type="protein sequence ID" value="GJD97892.1"/>
    <property type="molecule type" value="Genomic_DNA"/>
</dbReference>
<proteinExistence type="predicted"/>
<comment type="caution">
    <text evidence="1">The sequence shown here is derived from an EMBL/GenBank/DDBJ whole genome shotgun (WGS) entry which is preliminary data.</text>
</comment>
<reference evidence="1" key="2">
    <citation type="submission" date="2021-08" db="EMBL/GenBank/DDBJ databases">
        <authorList>
            <person name="Tani A."/>
            <person name="Ola A."/>
            <person name="Ogura Y."/>
            <person name="Katsura K."/>
            <person name="Hayashi T."/>
        </authorList>
    </citation>
    <scope>NUCLEOTIDE SEQUENCE</scope>
    <source>
        <strain evidence="1">DSM 19015</strain>
    </source>
</reference>
<dbReference type="Proteomes" id="UP001055125">
    <property type="component" value="Unassembled WGS sequence"/>
</dbReference>
<protein>
    <submittedName>
        <fullName evidence="1">Uncharacterized protein</fullName>
    </submittedName>
</protein>
<accession>A0ABQ4S6Z2</accession>
<organism evidence="1 2">
    <name type="scientific">Methylobacterium iners</name>
    <dbReference type="NCBI Taxonomy" id="418707"/>
    <lineage>
        <taxon>Bacteria</taxon>
        <taxon>Pseudomonadati</taxon>
        <taxon>Pseudomonadota</taxon>
        <taxon>Alphaproteobacteria</taxon>
        <taxon>Hyphomicrobiales</taxon>
        <taxon>Methylobacteriaceae</taxon>
        <taxon>Methylobacterium</taxon>
    </lineage>
</organism>
<reference evidence="1" key="1">
    <citation type="journal article" date="2021" name="Front. Microbiol.">
        <title>Comprehensive Comparative Genomics and Phenotyping of Methylobacterium Species.</title>
        <authorList>
            <person name="Alessa O."/>
            <person name="Ogura Y."/>
            <person name="Fujitani Y."/>
            <person name="Takami H."/>
            <person name="Hayashi T."/>
            <person name="Sahin N."/>
            <person name="Tani A."/>
        </authorList>
    </citation>
    <scope>NUCLEOTIDE SEQUENCE</scope>
    <source>
        <strain evidence="1">DSM 19015</strain>
    </source>
</reference>
<evidence type="ECO:0000313" key="1">
    <source>
        <dbReference type="EMBL" id="GJD97892.1"/>
    </source>
</evidence>
<name>A0ABQ4S6Z2_9HYPH</name>
<dbReference type="RefSeq" id="WP_238246928.1">
    <property type="nucleotide sequence ID" value="NZ_BPQP01000123.1"/>
</dbReference>
<sequence length="82" mass="8867">MSATGVRTVKYLLEVYDSDGENIFQVESAMPFGAISEGDELRADNVAGFAAGMVSGKVKSVKHFLQGSTEKTFMHLIMVHLA</sequence>
<keyword evidence="2" id="KW-1185">Reference proteome</keyword>
<evidence type="ECO:0000313" key="2">
    <source>
        <dbReference type="Proteomes" id="UP001055125"/>
    </source>
</evidence>